<dbReference type="SMART" id="SM00164">
    <property type="entry name" value="TBC"/>
    <property type="match status" value="1"/>
</dbReference>
<evidence type="ECO:0000313" key="3">
    <source>
        <dbReference type="EMBL" id="CAI2377079.1"/>
    </source>
</evidence>
<feature type="region of interest" description="Disordered" evidence="1">
    <location>
        <begin position="525"/>
        <end position="544"/>
    </location>
</feature>
<dbReference type="SUPFAM" id="SSF47923">
    <property type="entry name" value="Ypt/Rab-GAP domain of gyp1p"/>
    <property type="match status" value="2"/>
</dbReference>
<comment type="caution">
    <text evidence="3">The sequence shown here is derived from an EMBL/GenBank/DDBJ whole genome shotgun (WGS) entry which is preliminary data.</text>
</comment>
<dbReference type="Proteomes" id="UP001295684">
    <property type="component" value="Unassembled WGS sequence"/>
</dbReference>
<feature type="compositionally biased region" description="Basic and acidic residues" evidence="1">
    <location>
        <begin position="462"/>
        <end position="471"/>
    </location>
</feature>
<dbReference type="PANTHER" id="PTHR47219:SF9">
    <property type="entry name" value="GTPASE ACTIVATING PROTEIN AND CENTROSOME-ASSOCIATED, ISOFORM B"/>
    <property type="match status" value="1"/>
</dbReference>
<evidence type="ECO:0000313" key="4">
    <source>
        <dbReference type="Proteomes" id="UP001295684"/>
    </source>
</evidence>
<dbReference type="Pfam" id="PF00566">
    <property type="entry name" value="RabGAP-TBC"/>
    <property type="match status" value="1"/>
</dbReference>
<feature type="compositionally biased region" description="Basic and acidic residues" evidence="1">
    <location>
        <begin position="481"/>
        <end position="494"/>
    </location>
</feature>
<accession>A0AAD1XQT7</accession>
<dbReference type="AlphaFoldDB" id="A0AAD1XQT7"/>
<dbReference type="GO" id="GO:0005096">
    <property type="term" value="F:GTPase activator activity"/>
    <property type="evidence" value="ECO:0007669"/>
    <property type="project" value="TreeGrafter"/>
</dbReference>
<feature type="region of interest" description="Disordered" evidence="1">
    <location>
        <begin position="760"/>
        <end position="779"/>
    </location>
</feature>
<feature type="domain" description="Rab-GAP TBC" evidence="2">
    <location>
        <begin position="123"/>
        <end position="328"/>
    </location>
</feature>
<gene>
    <name evidence="3" type="ORF">ECRASSUSDP1_LOCUS18460</name>
</gene>
<name>A0AAD1XQT7_EUPCR</name>
<dbReference type="InterPro" id="IPR050302">
    <property type="entry name" value="Rab_GAP_TBC_domain"/>
</dbReference>
<organism evidence="3 4">
    <name type="scientific">Euplotes crassus</name>
    <dbReference type="NCBI Taxonomy" id="5936"/>
    <lineage>
        <taxon>Eukaryota</taxon>
        <taxon>Sar</taxon>
        <taxon>Alveolata</taxon>
        <taxon>Ciliophora</taxon>
        <taxon>Intramacronucleata</taxon>
        <taxon>Spirotrichea</taxon>
        <taxon>Hypotrichia</taxon>
        <taxon>Euplotida</taxon>
        <taxon>Euplotidae</taxon>
        <taxon>Moneuplotes</taxon>
    </lineage>
</organism>
<dbReference type="Gene3D" id="1.10.8.270">
    <property type="entry name" value="putative rabgap domain of human tbc1 domain family member 14 like domains"/>
    <property type="match status" value="1"/>
</dbReference>
<sequence>MGSSCCNPKRNLKIKEVMRNPAKFIKTDQKHAKNLIGDTLDANGQGIDYKDLNIGPEFMLKELFTNQNKSKATKKYFKRKKKWDKMANVSTERGQTDYNKICKNLYEFYKEHPQLFRRRVCKGPPPEYRWLAWKVLTGAVNYEVPGAYQELLNKADEFNDEEHPVLNQINLDLNRTYPSHPFYSQHYARIGQRVLRRALRAYAMYNPEVGYTQSINFVMGFILIVNGGRDEEAFWQFIAISNQNNNYGNIKNFEGGVSEFYCDNFPLYCQFAFQFNTLFEQHIPNLKAHFDELFFSSEIYLQKWYMTIFTCFPFTLTIRFWDYLLCEGLIYMFKFPLEKITVRRPCRSQRNHRFHQRQQGVCTRKCKCYPTIYCRNHRSVKKVKVTKEEIMSLKKEYEQKYARNPPKEIKRLPTFFDIKSEEGKDISGSNKNISVFTPVQVRNSQKVDRKKVEDIMNKEIENAKEQEDSQDARTPIAGQKVEQRPSFKNNKRDLGTFGEELDKELDKEQRKKKFEDLRRMPFSLNDDDNGMIFPTPQKKRRKKSRIHKQISVNPQNYFKEPPEVKLMDLEEEDILSHGLDFALGEDCSQLFQSFEIFDQDQLFSQPDNEAKNDLDKHNKSNNVVDQANLYLNLSNKMCANVKEDTRQEVNTNVELAQEQKLYRQTTLKTGHFTGANVTCADSQQKKNHKKLKSEFGHDCTVATNKRHKSFTSNNDKLYQALNFENETEKVSNHSAFIRPSSASDLKKTKYKPNVIKGFCSSEASSKPEDENKQIEENPVELKYDFYNSGVEFYKNDQTPERQDITLEENNLKILKTP</sequence>
<proteinExistence type="predicted"/>
<protein>
    <recommendedName>
        <fullName evidence="2">Rab-GAP TBC domain-containing protein</fullName>
    </recommendedName>
</protein>
<dbReference type="Gene3D" id="1.10.472.80">
    <property type="entry name" value="Ypt/Rab-GAP domain of gyp1p, domain 3"/>
    <property type="match status" value="1"/>
</dbReference>
<keyword evidence="4" id="KW-1185">Reference proteome</keyword>
<dbReference type="PANTHER" id="PTHR47219">
    <property type="entry name" value="RAB GTPASE-ACTIVATING PROTEIN 1-LIKE"/>
    <property type="match status" value="1"/>
</dbReference>
<dbReference type="InterPro" id="IPR000195">
    <property type="entry name" value="Rab-GAP-TBC_dom"/>
</dbReference>
<reference evidence="3" key="1">
    <citation type="submission" date="2023-07" db="EMBL/GenBank/DDBJ databases">
        <authorList>
            <consortium name="AG Swart"/>
            <person name="Singh M."/>
            <person name="Singh A."/>
            <person name="Seah K."/>
            <person name="Emmerich C."/>
        </authorList>
    </citation>
    <scope>NUCLEOTIDE SEQUENCE</scope>
    <source>
        <strain evidence="3">DP1</strain>
    </source>
</reference>
<dbReference type="PROSITE" id="PS50086">
    <property type="entry name" value="TBC_RABGAP"/>
    <property type="match status" value="1"/>
</dbReference>
<feature type="compositionally biased region" description="Basic and acidic residues" evidence="1">
    <location>
        <begin position="765"/>
        <end position="779"/>
    </location>
</feature>
<dbReference type="InterPro" id="IPR035969">
    <property type="entry name" value="Rab-GAP_TBC_sf"/>
</dbReference>
<dbReference type="EMBL" id="CAMPGE010018685">
    <property type="protein sequence ID" value="CAI2377079.1"/>
    <property type="molecule type" value="Genomic_DNA"/>
</dbReference>
<evidence type="ECO:0000259" key="2">
    <source>
        <dbReference type="PROSITE" id="PS50086"/>
    </source>
</evidence>
<evidence type="ECO:0000256" key="1">
    <source>
        <dbReference type="SAM" id="MobiDB-lite"/>
    </source>
</evidence>
<feature type="region of interest" description="Disordered" evidence="1">
    <location>
        <begin position="462"/>
        <end position="502"/>
    </location>
</feature>
<dbReference type="GO" id="GO:0031267">
    <property type="term" value="F:small GTPase binding"/>
    <property type="evidence" value="ECO:0007669"/>
    <property type="project" value="TreeGrafter"/>
</dbReference>